<keyword evidence="1" id="KW-1133">Transmembrane helix</keyword>
<name>A0ABM6NEC8_PSEO7</name>
<evidence type="ECO:0000256" key="1">
    <source>
        <dbReference type="SAM" id="Phobius"/>
    </source>
</evidence>
<keyword evidence="3" id="KW-1185">Reference proteome</keyword>
<dbReference type="EMBL" id="CP011924">
    <property type="protein sequence ID" value="ATD07313.1"/>
    <property type="molecule type" value="Genomic_DNA"/>
</dbReference>
<evidence type="ECO:0000313" key="3">
    <source>
        <dbReference type="Proteomes" id="UP000016521"/>
    </source>
</evidence>
<evidence type="ECO:0000313" key="2">
    <source>
        <dbReference type="EMBL" id="ATD07313.1"/>
    </source>
</evidence>
<sequence length="40" mass="4967">METRFSYNDVHVDLFCIVPFFVGEYLLMLYPWLFLFWCPN</sequence>
<keyword evidence="1" id="KW-0472">Membrane</keyword>
<proteinExistence type="predicted"/>
<protein>
    <submittedName>
        <fullName evidence="2">Uncharacterized protein</fullName>
    </submittedName>
</protein>
<dbReference type="Proteomes" id="UP000016521">
    <property type="component" value="Chromosome I"/>
</dbReference>
<accession>A0ABM6NEC8</accession>
<reference evidence="2 3" key="1">
    <citation type="submission" date="2015-06" db="EMBL/GenBank/DDBJ databases">
        <authorList>
            <person name="Xie B.-B."/>
            <person name="Rong J.-C."/>
            <person name="Qin Q.-L."/>
            <person name="Zhang Y.-Z."/>
        </authorList>
    </citation>
    <scope>NUCLEOTIDE SEQUENCE [LARGE SCALE GENOMIC DNA]</scope>
    <source>
        <strain evidence="2 3">JCM 20779</strain>
    </source>
</reference>
<organism evidence="2 3">
    <name type="scientific">Pseudoalteromonas piscicida</name>
    <dbReference type="NCBI Taxonomy" id="43662"/>
    <lineage>
        <taxon>Bacteria</taxon>
        <taxon>Pseudomonadati</taxon>
        <taxon>Pseudomonadota</taxon>
        <taxon>Gammaproteobacteria</taxon>
        <taxon>Alteromonadales</taxon>
        <taxon>Pseudoalteromonadaceae</taxon>
        <taxon>Pseudoalteromonas</taxon>
    </lineage>
</organism>
<keyword evidence="1" id="KW-0812">Transmembrane</keyword>
<feature type="transmembrane region" description="Helical" evidence="1">
    <location>
        <begin position="12"/>
        <end position="37"/>
    </location>
</feature>
<gene>
    <name evidence="2" type="ORF">PPIS_a2336</name>
</gene>